<dbReference type="AlphaFoldDB" id="A0A8J7C428"/>
<dbReference type="Proteomes" id="UP000629098">
    <property type="component" value="Unassembled WGS sequence"/>
</dbReference>
<dbReference type="GO" id="GO:0016746">
    <property type="term" value="F:acyltransferase activity"/>
    <property type="evidence" value="ECO:0007669"/>
    <property type="project" value="UniProtKB-KW"/>
</dbReference>
<evidence type="ECO:0000259" key="12">
    <source>
        <dbReference type="Pfam" id="PF16911"/>
    </source>
</evidence>
<feature type="domain" description="Phthiocerol/phthiodiolone dimycocerosyl transferase C-terminal" evidence="12">
    <location>
        <begin position="221"/>
        <end position="376"/>
    </location>
</feature>
<dbReference type="Pfam" id="PF16911">
    <property type="entry name" value="PapA_C"/>
    <property type="match status" value="1"/>
</dbReference>
<evidence type="ECO:0000256" key="11">
    <source>
        <dbReference type="ARBA" id="ARBA00033407"/>
    </source>
</evidence>
<comment type="similarity">
    <text evidence="4">Belongs to the acyltransferase PapA5 family.</text>
</comment>
<sequence>MIANRKLGRVEQAMEILNRCAKTWNVVTISRIKGPLNEKMVRQSLDIIQQRHPRLNSLIVGSPNHLRFQTEGTPKIALRVVKHNCHWQEVAREELNEQIDTSIGLLRAVLVQISSEDYVSYLITTAHHAVSDALSCVRLHSEILVYCDQIASGELINSVDSLKALPPIEELLPKWTKGFRGRLSGVLLLLRLGFYKIWHRSQTLGFEKYAPIIKRSCGLVHRQLDPELTQQLVNCCRQENTTVQSALCAALMLTVARKIAPCKRKDVRMTCLSYFDLRKRLEPAITDEHMGVFASSIMGFHTVYANTSFWELARNVKQHLEAVTKHSDIFKMILVSKELIEFCLAFPNQVPATVSVSNIGKVNIPKVYGSFELEEISYAGSNSLYAGVFATNVSTFQGKMLLNFVFSQPSISQDTMETLVNNVVSCIIEVCDLKVNLQLLEVSGDR</sequence>
<evidence type="ECO:0000256" key="9">
    <source>
        <dbReference type="ARBA" id="ARBA00030465"/>
    </source>
</evidence>
<dbReference type="EC" id="2.3.1.282" evidence="5"/>
<gene>
    <name evidence="13" type="ORF">ICL16_01595</name>
</gene>
<evidence type="ECO:0000313" key="13">
    <source>
        <dbReference type="EMBL" id="MBD2770849.1"/>
    </source>
</evidence>
<dbReference type="InterPro" id="IPR052058">
    <property type="entry name" value="Alcohol_O-acetyltransferase"/>
</dbReference>
<evidence type="ECO:0000256" key="10">
    <source>
        <dbReference type="ARBA" id="ARBA00032317"/>
    </source>
</evidence>
<evidence type="ECO:0000256" key="7">
    <source>
        <dbReference type="ARBA" id="ARBA00022679"/>
    </source>
</evidence>
<dbReference type="PANTHER" id="PTHR28037">
    <property type="entry name" value="ALCOHOL O-ACETYLTRANSFERASE 1-RELATED"/>
    <property type="match status" value="1"/>
</dbReference>
<dbReference type="InterPro" id="IPR031641">
    <property type="entry name" value="PapA_C"/>
</dbReference>
<evidence type="ECO:0000256" key="3">
    <source>
        <dbReference type="ARBA" id="ARBA00001907"/>
    </source>
</evidence>
<reference evidence="13" key="1">
    <citation type="submission" date="2020-09" db="EMBL/GenBank/DDBJ databases">
        <title>Iningainema tapete sp. nov. (Scytonemataceae, Cyanobacteria) from greenhouses in central Florida (USA) produces two types of nodularin with biosynthetic potential for microcystin-LR and anabaenopeptins.</title>
        <authorList>
            <person name="Berthold D.E."/>
            <person name="Lefler F.W."/>
            <person name="Huang I.-S."/>
            <person name="Abdulla H."/>
            <person name="Zimba P.V."/>
            <person name="Laughinghouse H.D. IV."/>
        </authorList>
    </citation>
    <scope>NUCLEOTIDE SEQUENCE</scope>
    <source>
        <strain evidence="13">BLCCT55</strain>
    </source>
</reference>
<dbReference type="InterPro" id="IPR023213">
    <property type="entry name" value="CAT-like_dom_sf"/>
</dbReference>
<proteinExistence type="inferred from homology"/>
<evidence type="ECO:0000256" key="4">
    <source>
        <dbReference type="ARBA" id="ARBA00006558"/>
    </source>
</evidence>
<evidence type="ECO:0000313" key="14">
    <source>
        <dbReference type="Proteomes" id="UP000629098"/>
    </source>
</evidence>
<organism evidence="13 14">
    <name type="scientific">Iningainema tapete BLCC-T55</name>
    <dbReference type="NCBI Taxonomy" id="2748662"/>
    <lineage>
        <taxon>Bacteria</taxon>
        <taxon>Bacillati</taxon>
        <taxon>Cyanobacteriota</taxon>
        <taxon>Cyanophyceae</taxon>
        <taxon>Nostocales</taxon>
        <taxon>Scytonemataceae</taxon>
        <taxon>Iningainema tapete</taxon>
    </lineage>
</organism>
<keyword evidence="8" id="KW-0012">Acyltransferase</keyword>
<evidence type="ECO:0000256" key="6">
    <source>
        <dbReference type="ARBA" id="ARBA00013449"/>
    </source>
</evidence>
<accession>A0A8J7C428</accession>
<comment type="catalytic activity">
    <reaction evidence="2">
        <text>2 a mycocerosyl-[mycocerosic acid synthase] + a phenolphthiocerol = a dimycocerosyl phenolphthiocerol + 2 holo-[mycocerosic acid synthase].</text>
        <dbReference type="EC" id="2.3.1.282"/>
    </reaction>
</comment>
<keyword evidence="7" id="KW-0808">Transferase</keyword>
<evidence type="ECO:0000256" key="1">
    <source>
        <dbReference type="ARBA" id="ARBA00000026"/>
    </source>
</evidence>
<keyword evidence="14" id="KW-1185">Reference proteome</keyword>
<evidence type="ECO:0000256" key="5">
    <source>
        <dbReference type="ARBA" id="ARBA00012866"/>
    </source>
</evidence>
<dbReference type="EMBL" id="JACXAE010000009">
    <property type="protein sequence ID" value="MBD2770849.1"/>
    <property type="molecule type" value="Genomic_DNA"/>
</dbReference>
<dbReference type="Gene3D" id="3.30.559.10">
    <property type="entry name" value="Chloramphenicol acetyltransferase-like domain"/>
    <property type="match status" value="1"/>
</dbReference>
<name>A0A8J7C428_9CYAN</name>
<comment type="caution">
    <text evidence="13">The sequence shown here is derived from an EMBL/GenBank/DDBJ whole genome shotgun (WGS) entry which is preliminary data.</text>
</comment>
<comment type="catalytic activity">
    <reaction evidence="1">
        <text>2 a mycocerosyl-[mycocerosic acid synthase] + a phthiocerol = a dimycocerosyl phthiocerol + 2 holo-[mycocerosic acid synthase].</text>
        <dbReference type="EC" id="2.3.1.282"/>
    </reaction>
</comment>
<dbReference type="PANTHER" id="PTHR28037:SF1">
    <property type="entry name" value="ALCOHOL O-ACETYLTRANSFERASE 1-RELATED"/>
    <property type="match status" value="1"/>
</dbReference>
<dbReference type="Gene3D" id="3.30.559.30">
    <property type="entry name" value="Nonribosomal peptide synthetase, condensation domain"/>
    <property type="match status" value="1"/>
</dbReference>
<dbReference type="SUPFAM" id="SSF52777">
    <property type="entry name" value="CoA-dependent acyltransferases"/>
    <property type="match status" value="2"/>
</dbReference>
<evidence type="ECO:0000256" key="8">
    <source>
        <dbReference type="ARBA" id="ARBA00023315"/>
    </source>
</evidence>
<evidence type="ECO:0000256" key="2">
    <source>
        <dbReference type="ARBA" id="ARBA00000625"/>
    </source>
</evidence>
<dbReference type="RefSeq" id="WP_190825135.1">
    <property type="nucleotide sequence ID" value="NZ_CAWPPI010000009.1"/>
</dbReference>
<protein>
    <recommendedName>
        <fullName evidence="6">Phthiocerol/phthiodiolone dimycocerosyl transferase</fullName>
        <ecNumber evidence="5">2.3.1.282</ecNumber>
    </recommendedName>
    <alternativeName>
        <fullName evidence="11">Acyltransferase PapA5</fullName>
    </alternativeName>
    <alternativeName>
        <fullName evidence="9">Phthiocerol/phthiodiolone O-acyltransferase</fullName>
    </alternativeName>
    <alternativeName>
        <fullName evidence="10">Polyketide synthase-associated protein A5</fullName>
    </alternativeName>
</protein>
<comment type="catalytic activity">
    <reaction evidence="3">
        <text>2 a mycocerosyl-[mycocerosic acid synthase] + a phthiodiolone = a dimycocerosyl phthiodiolone + 2 holo-[mycocerosic acid synthase].</text>
        <dbReference type="EC" id="2.3.1.282"/>
    </reaction>
</comment>